<dbReference type="InterPro" id="IPR029510">
    <property type="entry name" value="Ald_DH_CS_GLU"/>
</dbReference>
<accession>A0A0N0NL92</accession>
<sequence length="456" mass="49234">MSPSKVVTIDFNSFHNIINGELRSSKQKYHGVDPATGEPNWDVPVATEQDVDEAVVAATKAFNEWKKTTWAERQQRIVRFQEAIESYSSELAELLMKECGKPRMFAAAEAGSIAKFADWHANLPEPDATPIDLEDRTVVNKYQPLGVAAAICPWNFPLSLASLKIFPAVLMGCAVIVKPSPFTPYSALKLVEIAQQVFPPGSFTGSIATGKKIAASAAKTVKRVTLEMGGNDPAIVLPDADIAKLAPRVAMGAFFNTAQVCVASKRIYVHSSIYEEFLAAFIDATKTLKVGASNEEGVMLGPIQNEMQYNKVKTYYADTKSKGYKVAYGSLDVQDGKGFFINPAIIDNPPDDALVVTEEPFGPIVPVQSYDDIDEVIRRANDTKVGLGATVWGSDPKTLQSVADRIETGTVWINSFPSPAASGQFGGVKESGLGTELGTLGILAYANVKCIHTFKA</sequence>
<keyword evidence="9" id="KW-1185">Reference proteome</keyword>
<reference evidence="8 9" key="1">
    <citation type="submission" date="2015-06" db="EMBL/GenBank/DDBJ databases">
        <title>Draft genome of the ant-associated black yeast Phialophora attae CBS 131958.</title>
        <authorList>
            <person name="Moreno L.F."/>
            <person name="Stielow B.J."/>
            <person name="de Hoog S."/>
            <person name="Vicente V.A."/>
            <person name="Weiss V.A."/>
            <person name="de Vries M."/>
            <person name="Cruz L.M."/>
            <person name="Souza E.M."/>
        </authorList>
    </citation>
    <scope>NUCLEOTIDE SEQUENCE [LARGE SCALE GENOMIC DNA]</scope>
    <source>
        <strain evidence="8 9">CBS 131958</strain>
    </source>
</reference>
<feature type="active site" evidence="5">
    <location>
        <position position="227"/>
    </location>
</feature>
<gene>
    <name evidence="8" type="ORF">AB675_5861</name>
</gene>
<dbReference type="InterPro" id="IPR016163">
    <property type="entry name" value="Ald_DH_C"/>
</dbReference>
<dbReference type="GeneID" id="28737985"/>
<dbReference type="InterPro" id="IPR044086">
    <property type="entry name" value="LUC3-like"/>
</dbReference>
<evidence type="ECO:0000256" key="6">
    <source>
        <dbReference type="RuleBase" id="RU003345"/>
    </source>
</evidence>
<dbReference type="GO" id="GO:0004029">
    <property type="term" value="F:aldehyde dehydrogenase (NAD+) activity"/>
    <property type="evidence" value="ECO:0007669"/>
    <property type="project" value="UniProtKB-EC"/>
</dbReference>
<dbReference type="InterPro" id="IPR016161">
    <property type="entry name" value="Ald_DH/histidinol_DH"/>
</dbReference>
<dbReference type="Proteomes" id="UP000038010">
    <property type="component" value="Unassembled WGS sequence"/>
</dbReference>
<evidence type="ECO:0000256" key="5">
    <source>
        <dbReference type="PROSITE-ProRule" id="PRU10007"/>
    </source>
</evidence>
<comment type="catalytic activity">
    <reaction evidence="4">
        <text>an aldehyde + NAD(+) + H2O = a carboxylate + NADH + 2 H(+)</text>
        <dbReference type="Rhea" id="RHEA:16185"/>
        <dbReference type="ChEBI" id="CHEBI:15377"/>
        <dbReference type="ChEBI" id="CHEBI:15378"/>
        <dbReference type="ChEBI" id="CHEBI:17478"/>
        <dbReference type="ChEBI" id="CHEBI:29067"/>
        <dbReference type="ChEBI" id="CHEBI:57540"/>
        <dbReference type="ChEBI" id="CHEBI:57945"/>
        <dbReference type="EC" id="1.2.1.3"/>
    </reaction>
</comment>
<dbReference type="SUPFAM" id="SSF53720">
    <property type="entry name" value="ALDH-like"/>
    <property type="match status" value="1"/>
</dbReference>
<comment type="caution">
    <text evidence="8">The sequence shown here is derived from an EMBL/GenBank/DDBJ whole genome shotgun (WGS) entry which is preliminary data.</text>
</comment>
<evidence type="ECO:0000256" key="2">
    <source>
        <dbReference type="ARBA" id="ARBA00023002"/>
    </source>
</evidence>
<proteinExistence type="inferred from homology"/>
<evidence type="ECO:0000256" key="1">
    <source>
        <dbReference type="ARBA" id="ARBA00009986"/>
    </source>
</evidence>
<dbReference type="Gene3D" id="3.40.605.10">
    <property type="entry name" value="Aldehyde Dehydrogenase, Chain A, domain 1"/>
    <property type="match status" value="2"/>
</dbReference>
<dbReference type="Pfam" id="PF00171">
    <property type="entry name" value="Aldedh"/>
    <property type="match status" value="2"/>
</dbReference>
<protein>
    <recommendedName>
        <fullName evidence="3">aldehyde dehydrogenase (NAD(+))</fullName>
        <ecNumber evidence="3">1.2.1.3</ecNumber>
    </recommendedName>
</protein>
<organism evidence="8 9">
    <name type="scientific">Cyphellophora attinorum</name>
    <dbReference type="NCBI Taxonomy" id="1664694"/>
    <lineage>
        <taxon>Eukaryota</taxon>
        <taxon>Fungi</taxon>
        <taxon>Dikarya</taxon>
        <taxon>Ascomycota</taxon>
        <taxon>Pezizomycotina</taxon>
        <taxon>Eurotiomycetes</taxon>
        <taxon>Chaetothyriomycetidae</taxon>
        <taxon>Chaetothyriales</taxon>
        <taxon>Cyphellophoraceae</taxon>
        <taxon>Cyphellophora</taxon>
    </lineage>
</organism>
<dbReference type="OrthoDB" id="310895at2759"/>
<name>A0A0N0NL92_9EURO</name>
<feature type="domain" description="Aldehyde dehydrogenase" evidence="7">
    <location>
        <begin position="202"/>
        <end position="450"/>
    </location>
</feature>
<evidence type="ECO:0000259" key="7">
    <source>
        <dbReference type="Pfam" id="PF00171"/>
    </source>
</evidence>
<dbReference type="EMBL" id="LFJN01000017">
    <property type="protein sequence ID" value="KPI38769.1"/>
    <property type="molecule type" value="Genomic_DNA"/>
</dbReference>
<evidence type="ECO:0000256" key="4">
    <source>
        <dbReference type="ARBA" id="ARBA00049194"/>
    </source>
</evidence>
<dbReference type="InterPro" id="IPR015590">
    <property type="entry name" value="Aldehyde_DH_dom"/>
</dbReference>
<keyword evidence="2 6" id="KW-0560">Oxidoreductase</keyword>
<dbReference type="Gene3D" id="3.40.309.10">
    <property type="entry name" value="Aldehyde Dehydrogenase, Chain A, domain 2"/>
    <property type="match status" value="1"/>
</dbReference>
<dbReference type="FunFam" id="3.40.309.10:FF:000009">
    <property type="entry name" value="Aldehyde dehydrogenase A"/>
    <property type="match status" value="1"/>
</dbReference>
<dbReference type="PROSITE" id="PS00687">
    <property type="entry name" value="ALDEHYDE_DEHYDR_GLU"/>
    <property type="match status" value="1"/>
</dbReference>
<feature type="domain" description="Aldehyde dehydrogenase" evidence="7">
    <location>
        <begin position="25"/>
        <end position="201"/>
    </location>
</feature>
<evidence type="ECO:0000256" key="3">
    <source>
        <dbReference type="ARBA" id="ARBA00024226"/>
    </source>
</evidence>
<dbReference type="STRING" id="1664694.A0A0N0NL92"/>
<evidence type="ECO:0000313" key="8">
    <source>
        <dbReference type="EMBL" id="KPI38769.1"/>
    </source>
</evidence>
<comment type="similarity">
    <text evidence="1 6">Belongs to the aldehyde dehydrogenase family.</text>
</comment>
<dbReference type="VEuPathDB" id="FungiDB:AB675_5861"/>
<dbReference type="EC" id="1.2.1.3" evidence="3"/>
<dbReference type="PANTHER" id="PTHR11699">
    <property type="entry name" value="ALDEHYDE DEHYDROGENASE-RELATED"/>
    <property type="match status" value="1"/>
</dbReference>
<dbReference type="InterPro" id="IPR016162">
    <property type="entry name" value="Ald_DH_N"/>
</dbReference>
<dbReference type="RefSeq" id="XP_017998732.1">
    <property type="nucleotide sequence ID" value="XM_018146105.1"/>
</dbReference>
<evidence type="ECO:0000313" key="9">
    <source>
        <dbReference type="Proteomes" id="UP000038010"/>
    </source>
</evidence>
<dbReference type="AlphaFoldDB" id="A0A0N0NL92"/>
<dbReference type="CDD" id="cd07106">
    <property type="entry name" value="ALDH_AldA-AAD23400"/>
    <property type="match status" value="1"/>
</dbReference>